<proteinExistence type="predicted"/>
<reference evidence="1 2" key="1">
    <citation type="submission" date="2013-07" db="EMBL/GenBank/DDBJ databases">
        <title>The Genome Sequence of Cryptococcus heveanensis BCC8398.</title>
        <authorList>
            <consortium name="The Broad Institute Genome Sequencing Platform"/>
            <person name="Cuomo C."/>
            <person name="Litvintseva A."/>
            <person name="Chen Y."/>
            <person name="Heitman J."/>
            <person name="Sun S."/>
            <person name="Springer D."/>
            <person name="Dromer F."/>
            <person name="Young S.K."/>
            <person name="Zeng Q."/>
            <person name="Gargeya S."/>
            <person name="Fitzgerald M."/>
            <person name="Abouelleil A."/>
            <person name="Alvarado L."/>
            <person name="Berlin A.M."/>
            <person name="Chapman S.B."/>
            <person name="Dewar J."/>
            <person name="Goldberg J."/>
            <person name="Griggs A."/>
            <person name="Gujja S."/>
            <person name="Hansen M."/>
            <person name="Howarth C."/>
            <person name="Imamovic A."/>
            <person name="Larimer J."/>
            <person name="McCowan C."/>
            <person name="Murphy C."/>
            <person name="Pearson M."/>
            <person name="Priest M."/>
            <person name="Roberts A."/>
            <person name="Saif S."/>
            <person name="Shea T."/>
            <person name="Sykes S."/>
            <person name="Wortman J."/>
            <person name="Nusbaum C."/>
            <person name="Birren B."/>
        </authorList>
    </citation>
    <scope>NUCLEOTIDE SEQUENCE [LARGE SCALE GENOMIC DNA]</scope>
    <source>
        <strain evidence="1 2">BCC8398</strain>
    </source>
</reference>
<sequence>MYIQFQSVLAALRQSQGAITQDCSNLRPGHTCTLHVPDHAENMIESNISGTFNINFRLTFDDGIEWMVRVRQNEVHRPPREVADPDIRTEVATLNWLKSNGKPGFLPTCLNLTLRPQVGLDIAPNPLPQPEKIDADNYELDAHRNRTSDRLLLQ</sequence>
<gene>
    <name evidence="1" type="ORF">I316_06462</name>
</gene>
<dbReference type="AlphaFoldDB" id="A0A1B9GL98"/>
<evidence type="ECO:0000313" key="2">
    <source>
        <dbReference type="Proteomes" id="UP000092666"/>
    </source>
</evidence>
<keyword evidence="2" id="KW-1185">Reference proteome</keyword>
<reference evidence="2" key="2">
    <citation type="submission" date="2013-12" db="EMBL/GenBank/DDBJ databases">
        <title>Evolution of pathogenesis and genome organization in the Tremellales.</title>
        <authorList>
            <person name="Cuomo C."/>
            <person name="Litvintseva A."/>
            <person name="Heitman J."/>
            <person name="Chen Y."/>
            <person name="Sun S."/>
            <person name="Springer D."/>
            <person name="Dromer F."/>
            <person name="Young S."/>
            <person name="Zeng Q."/>
            <person name="Chapman S."/>
            <person name="Gujja S."/>
            <person name="Saif S."/>
            <person name="Birren B."/>
        </authorList>
    </citation>
    <scope>NUCLEOTIDE SEQUENCE [LARGE SCALE GENOMIC DNA]</scope>
    <source>
        <strain evidence="2">BCC8398</strain>
    </source>
</reference>
<name>A0A1B9GL98_9TREE</name>
<dbReference type="STRING" id="1296120.A0A1B9GL98"/>
<organism evidence="1 2">
    <name type="scientific">Kwoniella heveanensis BCC8398</name>
    <dbReference type="NCBI Taxonomy" id="1296120"/>
    <lineage>
        <taxon>Eukaryota</taxon>
        <taxon>Fungi</taxon>
        <taxon>Dikarya</taxon>
        <taxon>Basidiomycota</taxon>
        <taxon>Agaricomycotina</taxon>
        <taxon>Tremellomycetes</taxon>
        <taxon>Tremellales</taxon>
        <taxon>Cryptococcaceae</taxon>
        <taxon>Kwoniella</taxon>
    </lineage>
</organism>
<evidence type="ECO:0000313" key="1">
    <source>
        <dbReference type="EMBL" id="OCF31864.1"/>
    </source>
</evidence>
<dbReference type="EMBL" id="KI669512">
    <property type="protein sequence ID" value="OCF31864.1"/>
    <property type="molecule type" value="Genomic_DNA"/>
</dbReference>
<dbReference type="OrthoDB" id="2564497at2759"/>
<protein>
    <submittedName>
        <fullName evidence="1">Uncharacterized protein</fullName>
    </submittedName>
</protein>
<dbReference type="Proteomes" id="UP000092666">
    <property type="component" value="Unassembled WGS sequence"/>
</dbReference>
<accession>A0A1B9GL98</accession>